<dbReference type="PRINTS" id="PR00344">
    <property type="entry name" value="BCTRLSENSOR"/>
</dbReference>
<dbReference type="SUPFAM" id="SSF47226">
    <property type="entry name" value="Histidine-containing phosphotransfer domain, HPT domain"/>
    <property type="match status" value="1"/>
</dbReference>
<keyword evidence="9" id="KW-0547">Nucleotide-binding</keyword>
<dbReference type="InterPro" id="IPR005467">
    <property type="entry name" value="His_kinase_dom"/>
</dbReference>
<dbReference type="InterPro" id="IPR004358">
    <property type="entry name" value="Sig_transdc_His_kin-like_C"/>
</dbReference>
<keyword evidence="11" id="KW-0067">ATP-binding</keyword>
<dbReference type="Gene3D" id="3.30.565.10">
    <property type="entry name" value="Histidine kinase-like ATPase, C-terminal domain"/>
    <property type="match status" value="1"/>
</dbReference>
<dbReference type="Pfam" id="PF02895">
    <property type="entry name" value="H-kinase_dim"/>
    <property type="match status" value="1"/>
</dbReference>
<dbReference type="Gene3D" id="1.20.120.160">
    <property type="entry name" value="HPT domain"/>
    <property type="match status" value="1"/>
</dbReference>
<dbReference type="SUPFAM" id="SSF50341">
    <property type="entry name" value="CheW-like"/>
    <property type="match status" value="1"/>
</dbReference>
<keyword evidence="6" id="KW-0145">Chemotaxis</keyword>
<accession>A0A0W8FE37</accession>
<sequence>MLDEEMYRTLFVAESRENHEIMAGSLIALENGDDGGAIDEIFRAAHTLKGMSASMGFHEMESLCHAMEDVFQLIRSGEVGVTKRLIDLLLGCADAIEEMLDDIEAGRPLAHSCSDALAQGLKAFIGESQNGETQQVADAGQSDITVADASLPCFTLQIRLDPACEMKGIRAMLVLQNLEDLGCILSTEPSRDRIEDGGFEEAFEVIVESDAGVEALRTAACGTEIADVRITAMEPPAPPEQPDLSQEAAEDIPDPVKSGKSREIRNIRVDIRRLDQMMNLVEDLVINRGRLEQIARRHGIKEFDEALAMVGRSVSDLQNLMMGIRMIPLDRIFKRLPRVVRDTARHDGKEVEFVMEGGETELDRSMMDGLADPLLHIIRNAVNHGIEPPDLRRAVGKPEKGRLLLSARRERDNVIIRIEDDGAGIDPEKLRRKAVDLGLLEPDAAVPEEELLELLFRPGFSTAETITDISGRGVGLDVVRRTIESLKGTIQVRSTPGEGTEFELVLPPTMAILGVMMVHIASRRCAIPVSSIVEVAVARQEAIHSIGASEAVILRNEVLPVHRLEDMFGASGRGETLVVLQRGGRKCCIVVDSVEGQQEVVVKPLSRLAGNCRGVSGVTIPGDGDVVPVLDVNTLV</sequence>
<dbReference type="AlphaFoldDB" id="A0A0W8FE37"/>
<dbReference type="GO" id="GO:0005524">
    <property type="term" value="F:ATP binding"/>
    <property type="evidence" value="ECO:0007669"/>
    <property type="project" value="UniProtKB-KW"/>
</dbReference>
<dbReference type="SMART" id="SM00387">
    <property type="entry name" value="HATPase_c"/>
    <property type="match status" value="1"/>
</dbReference>
<gene>
    <name evidence="17" type="ORF">ASZ90_011135</name>
</gene>
<dbReference type="Gene3D" id="2.30.30.40">
    <property type="entry name" value="SH3 Domains"/>
    <property type="match status" value="1"/>
</dbReference>
<dbReference type="GO" id="GO:0005737">
    <property type="term" value="C:cytoplasm"/>
    <property type="evidence" value="ECO:0007669"/>
    <property type="project" value="UniProtKB-SubCell"/>
</dbReference>
<protein>
    <recommendedName>
        <fullName evidence="4">Chemotaxis protein CheA</fullName>
        <ecNumber evidence="3">2.7.13.3</ecNumber>
    </recommendedName>
</protein>
<dbReference type="InterPro" id="IPR051315">
    <property type="entry name" value="Bact_Chemotaxis_CheA"/>
</dbReference>
<evidence type="ECO:0000256" key="3">
    <source>
        <dbReference type="ARBA" id="ARBA00012438"/>
    </source>
</evidence>
<evidence type="ECO:0000313" key="17">
    <source>
        <dbReference type="EMBL" id="KUG19143.1"/>
    </source>
</evidence>
<keyword evidence="5" id="KW-0963">Cytoplasm</keyword>
<dbReference type="SUPFAM" id="SSF47384">
    <property type="entry name" value="Homodimeric domain of signal transducing histidine kinase"/>
    <property type="match status" value="1"/>
</dbReference>
<dbReference type="GO" id="GO:0006935">
    <property type="term" value="P:chemotaxis"/>
    <property type="evidence" value="ECO:0007669"/>
    <property type="project" value="UniProtKB-KW"/>
</dbReference>
<dbReference type="Gene3D" id="1.10.287.560">
    <property type="entry name" value="Histidine kinase CheA-like, homodimeric domain"/>
    <property type="match status" value="1"/>
</dbReference>
<dbReference type="SMART" id="SM01231">
    <property type="entry name" value="H-kinase_dim"/>
    <property type="match status" value="1"/>
</dbReference>
<proteinExistence type="predicted"/>
<dbReference type="InterPro" id="IPR004105">
    <property type="entry name" value="CheA-like_dim"/>
</dbReference>
<dbReference type="FunFam" id="3.30.565.10:FF:000016">
    <property type="entry name" value="Chemotaxis protein CheA, putative"/>
    <property type="match status" value="1"/>
</dbReference>
<evidence type="ECO:0000256" key="13">
    <source>
        <dbReference type="SAM" id="MobiDB-lite"/>
    </source>
</evidence>
<dbReference type="Gene3D" id="3.30.70.1110">
    <property type="entry name" value="Histidine kinase CheA-like, P2 response regulator-binding domain"/>
    <property type="match status" value="1"/>
</dbReference>
<evidence type="ECO:0000256" key="12">
    <source>
        <dbReference type="ARBA" id="ARBA00023012"/>
    </source>
</evidence>
<evidence type="ECO:0000256" key="4">
    <source>
        <dbReference type="ARBA" id="ARBA00021495"/>
    </source>
</evidence>
<organism evidence="17">
    <name type="scientific">hydrocarbon metagenome</name>
    <dbReference type="NCBI Taxonomy" id="938273"/>
    <lineage>
        <taxon>unclassified sequences</taxon>
        <taxon>metagenomes</taxon>
        <taxon>ecological metagenomes</taxon>
    </lineage>
</organism>
<dbReference type="InterPro" id="IPR037052">
    <property type="entry name" value="CheA-like_P2_sf"/>
</dbReference>
<evidence type="ECO:0000259" key="14">
    <source>
        <dbReference type="PROSITE" id="PS50109"/>
    </source>
</evidence>
<dbReference type="CDD" id="cd00088">
    <property type="entry name" value="HPT"/>
    <property type="match status" value="1"/>
</dbReference>
<evidence type="ECO:0000256" key="11">
    <source>
        <dbReference type="ARBA" id="ARBA00022840"/>
    </source>
</evidence>
<dbReference type="InterPro" id="IPR037006">
    <property type="entry name" value="CheA-like_homodim_sf"/>
</dbReference>
<dbReference type="Pfam" id="PF07194">
    <property type="entry name" value="P2"/>
    <property type="match status" value="1"/>
</dbReference>
<dbReference type="Pfam" id="PF01584">
    <property type="entry name" value="CheW"/>
    <property type="match status" value="1"/>
</dbReference>
<dbReference type="GO" id="GO:0000155">
    <property type="term" value="F:phosphorelay sensor kinase activity"/>
    <property type="evidence" value="ECO:0007669"/>
    <property type="project" value="InterPro"/>
</dbReference>
<evidence type="ECO:0000256" key="6">
    <source>
        <dbReference type="ARBA" id="ARBA00022500"/>
    </source>
</evidence>
<keyword evidence="8" id="KW-0808">Transferase</keyword>
<dbReference type="InterPro" id="IPR010808">
    <property type="entry name" value="CheA_P2-bd"/>
</dbReference>
<dbReference type="InterPro" id="IPR036097">
    <property type="entry name" value="HisK_dim/P_sf"/>
</dbReference>
<evidence type="ECO:0000259" key="16">
    <source>
        <dbReference type="PROSITE" id="PS50894"/>
    </source>
</evidence>
<dbReference type="Pfam" id="PF02518">
    <property type="entry name" value="HATPase_c"/>
    <property type="match status" value="1"/>
</dbReference>
<feature type="region of interest" description="Disordered" evidence="13">
    <location>
        <begin position="233"/>
        <end position="259"/>
    </location>
</feature>
<evidence type="ECO:0000256" key="8">
    <source>
        <dbReference type="ARBA" id="ARBA00022679"/>
    </source>
</evidence>
<keyword evidence="12" id="KW-0902">Two-component regulatory system</keyword>
<dbReference type="PROSITE" id="PS50894">
    <property type="entry name" value="HPT"/>
    <property type="match status" value="1"/>
</dbReference>
<comment type="subcellular location">
    <subcellularLocation>
        <location evidence="2">Cytoplasm</location>
    </subcellularLocation>
</comment>
<feature type="domain" description="HPt" evidence="16">
    <location>
        <begin position="1"/>
        <end position="103"/>
    </location>
</feature>
<evidence type="ECO:0000256" key="1">
    <source>
        <dbReference type="ARBA" id="ARBA00000085"/>
    </source>
</evidence>
<dbReference type="InterPro" id="IPR036641">
    <property type="entry name" value="HPT_dom_sf"/>
</dbReference>
<dbReference type="SUPFAM" id="SSF55052">
    <property type="entry name" value="CheY-binding domain of CheA"/>
    <property type="match status" value="1"/>
</dbReference>
<reference evidence="17" key="1">
    <citation type="journal article" date="2015" name="Proc. Natl. Acad. Sci. U.S.A.">
        <title>Networks of energetic and metabolic interactions define dynamics in microbial communities.</title>
        <authorList>
            <person name="Embree M."/>
            <person name="Liu J.K."/>
            <person name="Al-Bassam M.M."/>
            <person name="Zengler K."/>
        </authorList>
    </citation>
    <scope>NUCLEOTIDE SEQUENCE</scope>
</reference>
<evidence type="ECO:0000259" key="15">
    <source>
        <dbReference type="PROSITE" id="PS50851"/>
    </source>
</evidence>
<evidence type="ECO:0000256" key="7">
    <source>
        <dbReference type="ARBA" id="ARBA00022553"/>
    </source>
</evidence>
<dbReference type="InterPro" id="IPR035891">
    <property type="entry name" value="CheY-binding_CheA"/>
</dbReference>
<keyword evidence="7" id="KW-0597">Phosphoprotein</keyword>
<dbReference type="PANTHER" id="PTHR43395">
    <property type="entry name" value="SENSOR HISTIDINE KINASE CHEA"/>
    <property type="match status" value="1"/>
</dbReference>
<dbReference type="InterPro" id="IPR003594">
    <property type="entry name" value="HATPase_dom"/>
</dbReference>
<dbReference type="PROSITE" id="PS50851">
    <property type="entry name" value="CHEW"/>
    <property type="match status" value="1"/>
</dbReference>
<evidence type="ECO:0000256" key="10">
    <source>
        <dbReference type="ARBA" id="ARBA00022777"/>
    </source>
</evidence>
<dbReference type="SMART" id="SM00073">
    <property type="entry name" value="HPT"/>
    <property type="match status" value="1"/>
</dbReference>
<feature type="domain" description="Histidine kinase" evidence="14">
    <location>
        <begin position="259"/>
        <end position="510"/>
    </location>
</feature>
<name>A0A0W8FE37_9ZZZZ</name>
<dbReference type="InterPro" id="IPR036061">
    <property type="entry name" value="CheW-like_dom_sf"/>
</dbReference>
<dbReference type="PROSITE" id="PS50109">
    <property type="entry name" value="HIS_KIN"/>
    <property type="match status" value="1"/>
</dbReference>
<dbReference type="EMBL" id="LNQE01001322">
    <property type="protein sequence ID" value="KUG19143.1"/>
    <property type="molecule type" value="Genomic_DNA"/>
</dbReference>
<dbReference type="InterPro" id="IPR036890">
    <property type="entry name" value="HATPase_C_sf"/>
</dbReference>
<dbReference type="InterPro" id="IPR008207">
    <property type="entry name" value="Sig_transdc_His_kin_Hpt_dom"/>
</dbReference>
<keyword evidence="10 17" id="KW-0418">Kinase</keyword>
<dbReference type="InterPro" id="IPR002545">
    <property type="entry name" value="CheW-lke_dom"/>
</dbReference>
<dbReference type="EC" id="2.7.13.3" evidence="3"/>
<dbReference type="PANTHER" id="PTHR43395:SF10">
    <property type="entry name" value="CHEMOTAXIS PROTEIN CHEA"/>
    <property type="match status" value="1"/>
</dbReference>
<dbReference type="SMART" id="SM00260">
    <property type="entry name" value="CheW"/>
    <property type="match status" value="1"/>
</dbReference>
<evidence type="ECO:0000256" key="5">
    <source>
        <dbReference type="ARBA" id="ARBA00022490"/>
    </source>
</evidence>
<comment type="caution">
    <text evidence="17">The sequence shown here is derived from an EMBL/GenBank/DDBJ whole genome shotgun (WGS) entry which is preliminary data.</text>
</comment>
<feature type="domain" description="CheW-like" evidence="15">
    <location>
        <begin position="512"/>
        <end position="636"/>
    </location>
</feature>
<dbReference type="SUPFAM" id="SSF55874">
    <property type="entry name" value="ATPase domain of HSP90 chaperone/DNA topoisomerase II/histidine kinase"/>
    <property type="match status" value="1"/>
</dbReference>
<evidence type="ECO:0000256" key="2">
    <source>
        <dbReference type="ARBA" id="ARBA00004496"/>
    </source>
</evidence>
<evidence type="ECO:0000256" key="9">
    <source>
        <dbReference type="ARBA" id="ARBA00022741"/>
    </source>
</evidence>
<comment type="catalytic activity">
    <reaction evidence="1">
        <text>ATP + protein L-histidine = ADP + protein N-phospho-L-histidine.</text>
        <dbReference type="EC" id="2.7.13.3"/>
    </reaction>
</comment>
<dbReference type="Pfam" id="PF01627">
    <property type="entry name" value="Hpt"/>
    <property type="match status" value="1"/>
</dbReference>